<feature type="transmembrane region" description="Helical" evidence="11">
    <location>
        <begin position="337"/>
        <end position="357"/>
    </location>
</feature>
<evidence type="ECO:0000256" key="7">
    <source>
        <dbReference type="ARBA" id="ARBA00022692"/>
    </source>
</evidence>
<organism evidence="14 15">
    <name type="scientific">Peribacillus asahii</name>
    <dbReference type="NCBI Taxonomy" id="228899"/>
    <lineage>
        <taxon>Bacteria</taxon>
        <taxon>Bacillati</taxon>
        <taxon>Bacillota</taxon>
        <taxon>Bacilli</taxon>
        <taxon>Bacillales</taxon>
        <taxon>Bacillaceae</taxon>
        <taxon>Peribacillus</taxon>
    </lineage>
</organism>
<evidence type="ECO:0000256" key="3">
    <source>
        <dbReference type="ARBA" id="ARBA00011131"/>
    </source>
</evidence>
<keyword evidence="8 11" id="KW-1133">Transmembrane helix</keyword>
<dbReference type="Proteomes" id="UP000266016">
    <property type="component" value="Unassembled WGS sequence"/>
</dbReference>
<keyword evidence="6" id="KW-1003">Cell membrane</keyword>
<feature type="transmembrane region" description="Helical" evidence="11">
    <location>
        <begin position="303"/>
        <end position="325"/>
    </location>
</feature>
<gene>
    <name evidence="14" type="ORF">D1953_17335</name>
</gene>
<accession>A0A398B1M8</accession>
<dbReference type="GO" id="GO:0005886">
    <property type="term" value="C:plasma membrane"/>
    <property type="evidence" value="ECO:0007669"/>
    <property type="project" value="UniProtKB-SubCell"/>
</dbReference>
<comment type="similarity">
    <text evidence="2">Belongs to the ABC-4 integral membrane protein family. HrtB subfamily.</text>
</comment>
<feature type="domain" description="ABC3 transporter permease C-terminal" evidence="12">
    <location>
        <begin position="254"/>
        <end position="365"/>
    </location>
</feature>
<evidence type="ECO:0000256" key="11">
    <source>
        <dbReference type="SAM" id="Phobius"/>
    </source>
</evidence>
<evidence type="ECO:0000259" key="12">
    <source>
        <dbReference type="Pfam" id="PF02687"/>
    </source>
</evidence>
<sequence>MFLALKELKHGKFRFLMIGIITVLIAWLVFILSGLGNGLSTLSAATFKNMKADYVTFEEGSRASMSRSLLTESFVDELEKQDNVSSAAPMGATMATVLKSTPSKDSEKVDIAILGITAGSFLEPSIIEGNALNNDKPLEVIANDTLKDKGFKIGDTLSIEGSLEKMKIIGFVENETYNHLPAIFTTLDKWRSIQFAAPGSDNGIKNPVNGIMLQGEDIDPQKLNNLFHNTETVTKAAAIQGMPGYKEENGTIMMMLAFLLAISAFVLAVFFYVLTLQKSNQFGILKAIGASNAFLGKTIVSQVFLLSFISIVVGILLTYGTALILPDGMPFSLDIKLVIIYAILLLVISILSSLISIRKITKIDPLQAIGRIE</sequence>
<feature type="transmembrane region" description="Helical" evidence="11">
    <location>
        <begin position="252"/>
        <end position="274"/>
    </location>
</feature>
<comment type="subcellular location">
    <subcellularLocation>
        <location evidence="1">Cell membrane</location>
        <topology evidence="1">Multi-pass membrane protein</topology>
    </subcellularLocation>
</comment>
<dbReference type="InterPro" id="IPR003838">
    <property type="entry name" value="ABC3_permease_C"/>
</dbReference>
<dbReference type="PANTHER" id="PTHR43738:SF1">
    <property type="entry name" value="HEMIN TRANSPORT SYSTEM PERMEASE PROTEIN HRTB-RELATED"/>
    <property type="match status" value="1"/>
</dbReference>
<dbReference type="EMBL" id="QWVS01000042">
    <property type="protein sequence ID" value="RID82808.1"/>
    <property type="molecule type" value="Genomic_DNA"/>
</dbReference>
<proteinExistence type="inferred from homology"/>
<evidence type="ECO:0000256" key="10">
    <source>
        <dbReference type="ARBA" id="ARBA00024973"/>
    </source>
</evidence>
<dbReference type="InterPro" id="IPR025857">
    <property type="entry name" value="MacB_PCD"/>
</dbReference>
<evidence type="ECO:0000256" key="2">
    <source>
        <dbReference type="ARBA" id="ARBA00008697"/>
    </source>
</evidence>
<evidence type="ECO:0000256" key="8">
    <source>
        <dbReference type="ARBA" id="ARBA00022989"/>
    </source>
</evidence>
<dbReference type="Pfam" id="PF02687">
    <property type="entry name" value="FtsX"/>
    <property type="match status" value="1"/>
</dbReference>
<evidence type="ECO:0000256" key="9">
    <source>
        <dbReference type="ARBA" id="ARBA00023136"/>
    </source>
</evidence>
<comment type="caution">
    <text evidence="14">The sequence shown here is derived from an EMBL/GenBank/DDBJ whole genome shotgun (WGS) entry which is preliminary data.</text>
</comment>
<dbReference type="InterPro" id="IPR051125">
    <property type="entry name" value="ABC-4/HrtB_transporter"/>
</dbReference>
<evidence type="ECO:0000256" key="4">
    <source>
        <dbReference type="ARBA" id="ARBA00016962"/>
    </source>
</evidence>
<dbReference type="Pfam" id="PF12704">
    <property type="entry name" value="MacB_PCD"/>
    <property type="match status" value="1"/>
</dbReference>
<keyword evidence="5" id="KW-0813">Transport</keyword>
<evidence type="ECO:0000256" key="1">
    <source>
        <dbReference type="ARBA" id="ARBA00004651"/>
    </source>
</evidence>
<dbReference type="PANTHER" id="PTHR43738">
    <property type="entry name" value="ABC TRANSPORTER, MEMBRANE PROTEIN"/>
    <property type="match status" value="1"/>
</dbReference>
<keyword evidence="15" id="KW-1185">Reference proteome</keyword>
<feature type="transmembrane region" description="Helical" evidence="11">
    <location>
        <begin position="15"/>
        <end position="35"/>
    </location>
</feature>
<evidence type="ECO:0000313" key="14">
    <source>
        <dbReference type="EMBL" id="RID82808.1"/>
    </source>
</evidence>
<dbReference type="AlphaFoldDB" id="A0A398B1M8"/>
<reference evidence="14 15" key="1">
    <citation type="submission" date="2018-08" db="EMBL/GenBank/DDBJ databases">
        <title>Bacillus jemisoniae sp. nov., Bacillus chryseoplanitiae sp. nov., Bacillus resnikiae sp. nov., and Bacillus frankliniae sp. nov., isolated from Viking spacecraft and associated surfaces.</title>
        <authorList>
            <person name="Seuylemezian A."/>
            <person name="Vaishampayan P."/>
        </authorList>
    </citation>
    <scope>NUCLEOTIDE SEQUENCE [LARGE SCALE GENOMIC DNA]</scope>
    <source>
        <strain evidence="14 15">MA001</strain>
    </source>
</reference>
<evidence type="ECO:0000256" key="6">
    <source>
        <dbReference type="ARBA" id="ARBA00022475"/>
    </source>
</evidence>
<evidence type="ECO:0000313" key="15">
    <source>
        <dbReference type="Proteomes" id="UP000266016"/>
    </source>
</evidence>
<protein>
    <recommendedName>
        <fullName evidence="4">Putative hemin transport system permease protein HrtB</fullName>
    </recommendedName>
</protein>
<comment type="function">
    <text evidence="10">Part of the ABC transporter complex hrt involved in hemin import. Responsible for the translocation of the substrate across the membrane.</text>
</comment>
<evidence type="ECO:0000256" key="5">
    <source>
        <dbReference type="ARBA" id="ARBA00022448"/>
    </source>
</evidence>
<feature type="domain" description="MacB-like periplasmic core" evidence="13">
    <location>
        <begin position="20"/>
        <end position="191"/>
    </location>
</feature>
<evidence type="ECO:0000259" key="13">
    <source>
        <dbReference type="Pfam" id="PF12704"/>
    </source>
</evidence>
<dbReference type="RefSeq" id="WP_119118425.1">
    <property type="nucleotide sequence ID" value="NZ_QWVS01000042.1"/>
</dbReference>
<keyword evidence="7 11" id="KW-0812">Transmembrane</keyword>
<comment type="subunit">
    <text evidence="3">The complex is composed of two ATP-binding proteins (HrtA), two transmembrane proteins (HrtB) and a solute-binding protein.</text>
</comment>
<name>A0A398B1M8_9BACI</name>
<keyword evidence="9 11" id="KW-0472">Membrane</keyword>